<evidence type="ECO:0000313" key="1">
    <source>
        <dbReference type="EMBL" id="KAL0926205.1"/>
    </source>
</evidence>
<reference evidence="1 2" key="1">
    <citation type="journal article" date="2024" name="Plant Biotechnol. J.">
        <title>Dendrobium thyrsiflorum genome and its molecular insights into genes involved in important horticultural traits.</title>
        <authorList>
            <person name="Chen B."/>
            <person name="Wang J.Y."/>
            <person name="Zheng P.J."/>
            <person name="Li K.L."/>
            <person name="Liang Y.M."/>
            <person name="Chen X.F."/>
            <person name="Zhang C."/>
            <person name="Zhao X."/>
            <person name="He X."/>
            <person name="Zhang G.Q."/>
            <person name="Liu Z.J."/>
            <person name="Xu Q."/>
        </authorList>
    </citation>
    <scope>NUCLEOTIDE SEQUENCE [LARGE SCALE GENOMIC DNA]</scope>
    <source>
        <strain evidence="1">GZMU011</strain>
    </source>
</reference>
<accession>A0ABD0VM96</accession>
<sequence length="217" mass="23967">MMLWPFKATCQMMLEALTVSSGVRLSDVSKPPGSEGPGHDRLSMVPFGDKTFWSFEFGWAFGSNLSVCSPLRLRFSINTAIIGEFTRGCPVAWVRIAAWSSILGLVDVFCLLTPSSHSPGGCTSKAYKCQRVIFSVVQFKSSACSVQIQFPVQVLYTAAQVKSLCRSSLVFFSLNFGSILAYPWFGKKCGELGHPTTSQGRIWRRIGFPPTMLQERV</sequence>
<evidence type="ECO:0000313" key="2">
    <source>
        <dbReference type="Proteomes" id="UP001552299"/>
    </source>
</evidence>
<dbReference type="AlphaFoldDB" id="A0ABD0VM96"/>
<proteinExistence type="predicted"/>
<comment type="caution">
    <text evidence="1">The sequence shown here is derived from an EMBL/GenBank/DDBJ whole genome shotgun (WGS) entry which is preliminary data.</text>
</comment>
<keyword evidence="2" id="KW-1185">Reference proteome</keyword>
<dbReference type="Proteomes" id="UP001552299">
    <property type="component" value="Unassembled WGS sequence"/>
</dbReference>
<name>A0ABD0VM96_DENTH</name>
<dbReference type="EMBL" id="JANQDX010000003">
    <property type="protein sequence ID" value="KAL0926205.1"/>
    <property type="molecule type" value="Genomic_DNA"/>
</dbReference>
<protein>
    <submittedName>
        <fullName evidence="1">Uncharacterized protein</fullName>
    </submittedName>
</protein>
<organism evidence="1 2">
    <name type="scientific">Dendrobium thyrsiflorum</name>
    <name type="common">Pinecone-like raceme dendrobium</name>
    <name type="synonym">Orchid</name>
    <dbReference type="NCBI Taxonomy" id="117978"/>
    <lineage>
        <taxon>Eukaryota</taxon>
        <taxon>Viridiplantae</taxon>
        <taxon>Streptophyta</taxon>
        <taxon>Embryophyta</taxon>
        <taxon>Tracheophyta</taxon>
        <taxon>Spermatophyta</taxon>
        <taxon>Magnoliopsida</taxon>
        <taxon>Liliopsida</taxon>
        <taxon>Asparagales</taxon>
        <taxon>Orchidaceae</taxon>
        <taxon>Epidendroideae</taxon>
        <taxon>Malaxideae</taxon>
        <taxon>Dendrobiinae</taxon>
        <taxon>Dendrobium</taxon>
    </lineage>
</organism>
<gene>
    <name evidence="1" type="ORF">M5K25_002416</name>
</gene>